<accession>A0A558DAY7</accession>
<dbReference type="AlphaFoldDB" id="A0A558DAY7"/>
<evidence type="ECO:0000313" key="1">
    <source>
        <dbReference type="EMBL" id="TVT58143.1"/>
    </source>
</evidence>
<evidence type="ECO:0000313" key="2">
    <source>
        <dbReference type="Proteomes" id="UP000317355"/>
    </source>
</evidence>
<proteinExistence type="predicted"/>
<protein>
    <submittedName>
        <fullName evidence="1">Uncharacterized protein</fullName>
    </submittedName>
</protein>
<reference evidence="1 2" key="1">
    <citation type="submission" date="2019-07" db="EMBL/GenBank/DDBJ databases">
        <title>The pathways for chlorine oxyanion respiration interact through the shared metabolite chlorate.</title>
        <authorList>
            <person name="Barnum T.P."/>
            <person name="Cheng Y."/>
            <person name="Hill K.A."/>
            <person name="Lucas L.N."/>
            <person name="Carlson H.K."/>
            <person name="Coates J.D."/>
        </authorList>
    </citation>
    <scope>NUCLEOTIDE SEQUENCE [LARGE SCALE GENOMIC DNA]</scope>
    <source>
        <strain evidence="1">BK-3</strain>
    </source>
</reference>
<dbReference type="EMBL" id="VMRY01000010">
    <property type="protein sequence ID" value="TVT58143.1"/>
    <property type="molecule type" value="Genomic_DNA"/>
</dbReference>
<comment type="caution">
    <text evidence="1">The sequence shown here is derived from an EMBL/GenBank/DDBJ whole genome shotgun (WGS) entry which is preliminary data.</text>
</comment>
<organism evidence="1 2">
    <name type="scientific">Sedimenticola thiotaurini</name>
    <dbReference type="NCBI Taxonomy" id="1543721"/>
    <lineage>
        <taxon>Bacteria</taxon>
        <taxon>Pseudomonadati</taxon>
        <taxon>Pseudomonadota</taxon>
        <taxon>Gammaproteobacteria</taxon>
        <taxon>Chromatiales</taxon>
        <taxon>Sedimenticolaceae</taxon>
        <taxon>Sedimenticola</taxon>
    </lineage>
</organism>
<gene>
    <name evidence="1" type="ORF">FHK82_04860</name>
</gene>
<dbReference type="Proteomes" id="UP000317355">
    <property type="component" value="Unassembled WGS sequence"/>
</dbReference>
<sequence>MLWSLAGLLFIALAGVAAYKALPILNPELGAVAALDENCDLRAGPCFSKVAGGRVSFAIKTEGIPLVKPLELEVKLDGIEASKVEVDFIGLGMEMGFNRPQLEAKGSGLYTGTGMLPVCIRVAMEWEARVLITTADGLIAAPFRFITAKDGAALPGRSQ</sequence>
<name>A0A558DAY7_9GAMM</name>